<sequence length="105" mass="12419">MSSEKEVNGVSGRRLSCSTCFDALWFCYSPVHQMQQYYRLGQLDNCSQKWNALFDCLSLKTKRSSEVQEILETREKEKTHIWTFRTQEEASSNWKEVFGHLDEIE</sequence>
<organism evidence="1 2">
    <name type="scientific">Ziziphus jujuba</name>
    <name type="common">Chinese jujube</name>
    <name type="synonym">Ziziphus sativa</name>
    <dbReference type="NCBI Taxonomy" id="326968"/>
    <lineage>
        <taxon>Eukaryota</taxon>
        <taxon>Viridiplantae</taxon>
        <taxon>Streptophyta</taxon>
        <taxon>Embryophyta</taxon>
        <taxon>Tracheophyta</taxon>
        <taxon>Spermatophyta</taxon>
        <taxon>Magnoliopsida</taxon>
        <taxon>eudicotyledons</taxon>
        <taxon>Gunneridae</taxon>
        <taxon>Pentapetalae</taxon>
        <taxon>rosids</taxon>
        <taxon>fabids</taxon>
        <taxon>Rosales</taxon>
        <taxon>Rhamnaceae</taxon>
        <taxon>Paliureae</taxon>
        <taxon>Ziziphus</taxon>
    </lineage>
</organism>
<gene>
    <name evidence="2" type="primary">LOC107410596</name>
</gene>
<dbReference type="PANTHER" id="PTHR28052:SF1">
    <property type="entry name" value="UPF0545 PROTEIN C22ORF39"/>
    <property type="match status" value="1"/>
</dbReference>
<dbReference type="RefSeq" id="XP_015873530.2">
    <property type="nucleotide sequence ID" value="XM_016018044.4"/>
</dbReference>
<dbReference type="InterPro" id="IPR021475">
    <property type="entry name" value="Pants/Emi1-like"/>
</dbReference>
<dbReference type="InParanoid" id="A0A6P3ZIR7"/>
<protein>
    <submittedName>
        <fullName evidence="2">Uncharacterized protein C227.17c</fullName>
    </submittedName>
</protein>
<dbReference type="KEGG" id="zju:107410596"/>
<dbReference type="PANTHER" id="PTHR28052">
    <property type="entry name" value="UPF0545 PROTEIN C22ORF39"/>
    <property type="match status" value="1"/>
</dbReference>
<name>A0A6P3ZIR7_ZIZJJ</name>
<dbReference type="Pfam" id="PF11326">
    <property type="entry name" value="PANTS-like"/>
    <property type="match status" value="1"/>
</dbReference>
<dbReference type="FunCoup" id="A0A6P3ZIR7">
    <property type="interactions" value="700"/>
</dbReference>
<dbReference type="GeneID" id="107410596"/>
<dbReference type="Proteomes" id="UP001652623">
    <property type="component" value="Chromosome 10"/>
</dbReference>
<evidence type="ECO:0000313" key="2">
    <source>
        <dbReference type="RefSeq" id="XP_015873530.2"/>
    </source>
</evidence>
<keyword evidence="1" id="KW-1185">Reference proteome</keyword>
<proteinExistence type="predicted"/>
<reference evidence="2" key="1">
    <citation type="submission" date="2025-08" db="UniProtKB">
        <authorList>
            <consortium name="RefSeq"/>
        </authorList>
    </citation>
    <scope>IDENTIFICATION</scope>
    <source>
        <tissue evidence="2">Seedling</tissue>
    </source>
</reference>
<dbReference type="AlphaFoldDB" id="A0A6P3ZIR7"/>
<evidence type="ECO:0000313" key="1">
    <source>
        <dbReference type="Proteomes" id="UP001652623"/>
    </source>
</evidence>
<accession>A0A6P3ZIR7</accession>